<keyword evidence="1" id="KW-1133">Transmembrane helix</keyword>
<keyword evidence="3" id="KW-1185">Reference proteome</keyword>
<evidence type="ECO:0000313" key="3">
    <source>
        <dbReference type="Proteomes" id="UP001596122"/>
    </source>
</evidence>
<evidence type="ECO:0000313" key="2">
    <source>
        <dbReference type="EMBL" id="MFC5381440.1"/>
    </source>
</evidence>
<dbReference type="Proteomes" id="UP001596122">
    <property type="component" value="Unassembled WGS sequence"/>
</dbReference>
<accession>A0ABW0GP15</accession>
<feature type="transmembrane region" description="Helical" evidence="1">
    <location>
        <begin position="20"/>
        <end position="45"/>
    </location>
</feature>
<reference evidence="3" key="1">
    <citation type="journal article" date="2019" name="Int. J. Syst. Evol. Microbiol.">
        <title>The Global Catalogue of Microorganisms (GCM) 10K type strain sequencing project: providing services to taxonomists for standard genome sequencing and annotation.</title>
        <authorList>
            <consortium name="The Broad Institute Genomics Platform"/>
            <consortium name="The Broad Institute Genome Sequencing Center for Infectious Disease"/>
            <person name="Wu L."/>
            <person name="Ma J."/>
        </authorList>
    </citation>
    <scope>NUCLEOTIDE SEQUENCE [LARGE SCALE GENOMIC DNA]</scope>
    <source>
        <strain evidence="3">CCUG 43114</strain>
    </source>
</reference>
<sequence length="48" mass="5086">MLRFLRGRTADGEVSPAARLVAVLVVVAMLVTAAPLLVVATRWLVGLL</sequence>
<evidence type="ECO:0000256" key="1">
    <source>
        <dbReference type="SAM" id="Phobius"/>
    </source>
</evidence>
<name>A0ABW0GP15_9MICO</name>
<protein>
    <submittedName>
        <fullName evidence="2">Uncharacterized protein</fullName>
    </submittedName>
</protein>
<dbReference type="RefSeq" id="WP_340269326.1">
    <property type="nucleotide sequence ID" value="NZ_JBBEOG010000004.1"/>
</dbReference>
<gene>
    <name evidence="2" type="ORF">ACFPJ6_11610</name>
</gene>
<proteinExistence type="predicted"/>
<organism evidence="2 3">
    <name type="scientific">Aquipuribacter nitratireducens</name>
    <dbReference type="NCBI Taxonomy" id="650104"/>
    <lineage>
        <taxon>Bacteria</taxon>
        <taxon>Bacillati</taxon>
        <taxon>Actinomycetota</taxon>
        <taxon>Actinomycetes</taxon>
        <taxon>Micrococcales</taxon>
        <taxon>Intrasporangiaceae</taxon>
        <taxon>Aquipuribacter</taxon>
    </lineage>
</organism>
<dbReference type="EMBL" id="JBHSLD010000009">
    <property type="protein sequence ID" value="MFC5381440.1"/>
    <property type="molecule type" value="Genomic_DNA"/>
</dbReference>
<comment type="caution">
    <text evidence="2">The sequence shown here is derived from an EMBL/GenBank/DDBJ whole genome shotgun (WGS) entry which is preliminary data.</text>
</comment>
<keyword evidence="1" id="KW-0472">Membrane</keyword>
<keyword evidence="1" id="KW-0812">Transmembrane</keyword>